<reference evidence="1 2" key="1">
    <citation type="submission" date="2019-08" db="EMBL/GenBank/DDBJ databases">
        <title>Genomes sequence of Algoriphagus aquimarinus ACAM450.</title>
        <authorList>
            <person name="Bowman J.P."/>
        </authorList>
    </citation>
    <scope>NUCLEOTIDE SEQUENCE [LARGE SCALE GENOMIC DNA]</scope>
    <source>
        <strain evidence="1 2">ACAM 450</strain>
    </source>
</reference>
<evidence type="ECO:0000313" key="2">
    <source>
        <dbReference type="Proteomes" id="UP000321935"/>
    </source>
</evidence>
<comment type="caution">
    <text evidence="1">The sequence shown here is derived from an EMBL/GenBank/DDBJ whole genome shotgun (WGS) entry which is preliminary data.</text>
</comment>
<organism evidence="1 2">
    <name type="scientific">Algoriphagus aquimarinus</name>
    <dbReference type="NCBI Taxonomy" id="237018"/>
    <lineage>
        <taxon>Bacteria</taxon>
        <taxon>Pseudomonadati</taxon>
        <taxon>Bacteroidota</taxon>
        <taxon>Cytophagia</taxon>
        <taxon>Cytophagales</taxon>
        <taxon>Cyclobacteriaceae</taxon>
        <taxon>Algoriphagus</taxon>
    </lineage>
</organism>
<sequence length="204" mass="23999">MDLDKKETTTFLSFPEESIYQNGLIFPHSSWVSHFIFSQNQLLVAFEGEPALYVFDGKEPFSFHQKIDLNLGEFRGYEGHTEGEEGIDFMEARITLGKIESIKKLGEYVLIGYKRGFTDDQLRIWETASTPEERRELITRFEKESPNRFLLLNEDLEFLDDFPNPQFLNISSLMARDGYLWGSKYDPDIEEDYFTIYKLEIQEK</sequence>
<accession>A0A5C7ATY2</accession>
<gene>
    <name evidence="1" type="ORF">ESV85_08820</name>
</gene>
<protein>
    <submittedName>
        <fullName evidence="1">Uncharacterized protein</fullName>
    </submittedName>
</protein>
<dbReference type="AlphaFoldDB" id="A0A5C7ATY2"/>
<dbReference type="OrthoDB" id="827931at2"/>
<dbReference type="RefSeq" id="WP_146916713.1">
    <property type="nucleotide sequence ID" value="NZ_VORW01000004.1"/>
</dbReference>
<name>A0A5C7ATY2_9BACT</name>
<proteinExistence type="predicted"/>
<dbReference type="EMBL" id="VORW01000004">
    <property type="protein sequence ID" value="TXE12138.1"/>
    <property type="molecule type" value="Genomic_DNA"/>
</dbReference>
<evidence type="ECO:0000313" key="1">
    <source>
        <dbReference type="EMBL" id="TXE12138.1"/>
    </source>
</evidence>
<dbReference type="Proteomes" id="UP000321935">
    <property type="component" value="Unassembled WGS sequence"/>
</dbReference>